<feature type="compositionally biased region" description="Acidic residues" evidence="13">
    <location>
        <begin position="173"/>
        <end position="186"/>
    </location>
</feature>
<feature type="compositionally biased region" description="Low complexity" evidence="13">
    <location>
        <begin position="724"/>
        <end position="746"/>
    </location>
</feature>
<feature type="compositionally biased region" description="Low complexity" evidence="13">
    <location>
        <begin position="216"/>
        <end position="227"/>
    </location>
</feature>
<feature type="compositionally biased region" description="Basic and acidic residues" evidence="13">
    <location>
        <begin position="192"/>
        <end position="201"/>
    </location>
</feature>
<dbReference type="Pfam" id="PF01530">
    <property type="entry name" value="zf-C2HC"/>
    <property type="match status" value="7"/>
</dbReference>
<evidence type="ECO:0000256" key="6">
    <source>
        <dbReference type="ARBA" id="ARBA00022833"/>
    </source>
</evidence>
<evidence type="ECO:0000256" key="13">
    <source>
        <dbReference type="SAM" id="MobiDB-lite"/>
    </source>
</evidence>
<accession>A0A287CRS4</accession>
<dbReference type="GO" id="GO:0007399">
    <property type="term" value="P:nervous system development"/>
    <property type="evidence" value="ECO:0007669"/>
    <property type="project" value="UniProtKB-KW"/>
</dbReference>
<feature type="compositionally biased region" description="Acidic residues" evidence="13">
    <location>
        <begin position="782"/>
        <end position="793"/>
    </location>
</feature>
<evidence type="ECO:0000256" key="4">
    <source>
        <dbReference type="ARBA" id="ARBA00022737"/>
    </source>
</evidence>
<feature type="compositionally biased region" description="Basic and acidic residues" evidence="13">
    <location>
        <begin position="747"/>
        <end position="756"/>
    </location>
</feature>
<sequence length="1148" mass="124935">MLCEKVSKGSLSPQSQPGRHSSGFPFLTPYLFTPSENEFQDELLTQRWTHRDKAHICRTSRHLLGRHSKMSLENEDKRARTRSKILLPEVTSPACLLSCPTPGCTGSGHVRGKYSRHRSLQSCPLAKKRKLEGTEAEHLVSKRKSHPLKLALDEGYSVDSDGSEEAEVKEASVSDESEGTLEEAEAEMLGQEEIHRPEPAEGRSPVKSHFGPNPVGSPTGSSKGSYSSCQGIIATSLLNLGQIAGETLVGEDSGQVAKTGPSVLHLLQEEVVEGATSDEGEKDLFIQPEDAEEVIEVTSERSQEPCPQSLEDEASEDSSKQKGVLGEEEATPDVIFEEDASHNSAQKSPEPRRLELPSPKPEYSVIVEVRSDDDKEEDAGSQKSAVTDESEMYDMMTRGNLGLLEQAIALKAEQVRTVCEPGCPPAEQGQLGPGEPGKSAKPLDTVRKSCYSKDASRAEKREIKCPTPGCDGTGHVTGLYPHHRSLSGCPHKDRIPPEILAMHENVLKCPTPGCTGQGHVNSNRNTHRSLSGCPIAAAEKLAKSHEKQPPQTGDPSKNSSNSDRILRPMCFVKQLEVPPYGSYRPNVAPATPRANLAKELEKFSKVTFDYASFDAQVFGKRMLAPKIQTSETSPKAFQCFDYSHDAEAAHMAATAILNLSTRCWEMPENLSTKPQDLPSKSVDIEVDENGTLDLSMHKRRQREGAFPSSSSCSSSPGVKSPDTSQRQSSTSAPSSSMTSPQSSQASRQDEWDRPLDYTKPSRLREEEPDESEPAAHSFASSEADDQEVSEENFEERKYPGEVTLTNFKLKFLSKDIKKELLTCPTPGCDGSGHITGNYASHRSLSGCPLADKSLRNLMAAHSADLKCPTPGCDGSGHITGNYASHRSLSGCPRAKKSGLKVTPTKDDKEDPELMKCPVPGCVGLGHISGKYASHRSASGCPLAARRQKEGSLNGSSFSWKALKNEGPTCPTPGCDGSGHANGSFLTHRSLSGCPRATFAGKKGKLSGDEVLSPKFKTSDVLENDEEIKQLNQEIRDLNESNSEMEAAMVQLQSQISSMEKNLKSIEEENKLIEEQNEALFLELSGLSQALIQSLANIRLPHLEPICEQNFDAYVSTLTDMYSNQDCYQNPENKGLLESIKQAVRGIQV</sequence>
<proteinExistence type="inferred from homology"/>
<keyword evidence="16" id="KW-1185">Reference proteome</keyword>
<dbReference type="GO" id="GO:0006355">
    <property type="term" value="P:regulation of DNA-templated transcription"/>
    <property type="evidence" value="ECO:0007669"/>
    <property type="project" value="InterPro"/>
</dbReference>
<comment type="subcellular location">
    <subcellularLocation>
        <location evidence="1">Nucleus</location>
    </subcellularLocation>
</comment>
<evidence type="ECO:0000256" key="2">
    <source>
        <dbReference type="ARBA" id="ARBA00010194"/>
    </source>
</evidence>
<keyword evidence="4" id="KW-0677">Repeat</keyword>
<dbReference type="InterPro" id="IPR036060">
    <property type="entry name" value="Znf_C2H2C_sf"/>
</dbReference>
<dbReference type="GO" id="GO:0030154">
    <property type="term" value="P:cell differentiation"/>
    <property type="evidence" value="ECO:0007669"/>
    <property type="project" value="UniProtKB-KW"/>
</dbReference>
<dbReference type="Proteomes" id="UP000005215">
    <property type="component" value="Unassembled WGS sequence"/>
</dbReference>
<dbReference type="GO" id="GO:0005654">
    <property type="term" value="C:nucleoplasm"/>
    <property type="evidence" value="ECO:0007669"/>
    <property type="project" value="Ensembl"/>
</dbReference>
<dbReference type="Gene3D" id="4.10.320.30">
    <property type="match status" value="7"/>
</dbReference>
<dbReference type="GO" id="GO:0008270">
    <property type="term" value="F:zinc ion binding"/>
    <property type="evidence" value="ECO:0007669"/>
    <property type="project" value="UniProtKB-KW"/>
</dbReference>
<evidence type="ECO:0000313" key="16">
    <source>
        <dbReference type="Proteomes" id="UP000005215"/>
    </source>
</evidence>
<dbReference type="Pfam" id="PF08474">
    <property type="entry name" value="MYT1"/>
    <property type="match status" value="2"/>
</dbReference>
<evidence type="ECO:0000256" key="7">
    <source>
        <dbReference type="ARBA" id="ARBA00023015"/>
    </source>
</evidence>
<dbReference type="InParanoid" id="A0A287CRS4"/>
<keyword evidence="9" id="KW-0804">Transcription</keyword>
<gene>
    <name evidence="15" type="primary">MYT1</name>
</gene>
<dbReference type="PANTHER" id="PTHR10816:SF10">
    <property type="entry name" value="MYELIN TRANSCRIPTION FACTOR 1"/>
    <property type="match status" value="1"/>
</dbReference>
<evidence type="ECO:0000256" key="12">
    <source>
        <dbReference type="SAM" id="Coils"/>
    </source>
</evidence>
<feature type="compositionally biased region" description="Polar residues" evidence="13">
    <location>
        <begin position="9"/>
        <end position="19"/>
    </location>
</feature>
<dbReference type="InterPro" id="IPR013681">
    <property type="entry name" value="Myelin_TF"/>
</dbReference>
<evidence type="ECO:0000256" key="11">
    <source>
        <dbReference type="PROSITE-ProRule" id="PRU01143"/>
    </source>
</evidence>
<dbReference type="eggNOG" id="KOG3803">
    <property type="taxonomic scope" value="Eukaryota"/>
</dbReference>
<feature type="coiled-coil region" evidence="12">
    <location>
        <begin position="1020"/>
        <end position="1082"/>
    </location>
</feature>
<reference evidence="15" key="2">
    <citation type="submission" date="2025-08" db="UniProtKB">
        <authorList>
            <consortium name="Ensembl"/>
        </authorList>
    </citation>
    <scope>IDENTIFICATION</scope>
</reference>
<dbReference type="EMBL" id="AGTP01038702">
    <property type="status" value="NOT_ANNOTATED_CDS"/>
    <property type="molecule type" value="Genomic_DNA"/>
</dbReference>
<evidence type="ECO:0000313" key="15">
    <source>
        <dbReference type="Ensembl" id="ENSSTOP00000023989.1"/>
    </source>
</evidence>
<evidence type="ECO:0000256" key="3">
    <source>
        <dbReference type="ARBA" id="ARBA00022723"/>
    </source>
</evidence>
<feature type="region of interest" description="Disordered" evidence="13">
    <location>
        <begin position="154"/>
        <end position="227"/>
    </location>
</feature>
<keyword evidence="6" id="KW-0862">Zinc</keyword>
<keyword evidence="12" id="KW-0175">Coiled coil</keyword>
<dbReference type="EMBL" id="AGTP01038704">
    <property type="status" value="NOT_ANNOTATED_CDS"/>
    <property type="molecule type" value="Genomic_DNA"/>
</dbReference>
<dbReference type="GeneTree" id="ENSGT00940000156364"/>
<feature type="domain" description="Myelin transcription factor 1" evidence="14">
    <location>
        <begin position="583"/>
        <end position="638"/>
    </location>
</feature>
<feature type="region of interest" description="Disordered" evidence="13">
    <location>
        <begin position="1"/>
        <end position="22"/>
    </location>
</feature>
<evidence type="ECO:0000256" key="10">
    <source>
        <dbReference type="ARBA" id="ARBA00023242"/>
    </source>
</evidence>
<dbReference type="PROSITE" id="PS51802">
    <property type="entry name" value="ZF_CCHHC"/>
    <property type="match status" value="7"/>
</dbReference>
<dbReference type="STRING" id="43179.ENSSTOP00000023989"/>
<evidence type="ECO:0000256" key="9">
    <source>
        <dbReference type="ARBA" id="ARBA00023163"/>
    </source>
</evidence>
<feature type="region of interest" description="Disordered" evidence="13">
    <location>
        <begin position="541"/>
        <end position="563"/>
    </location>
</feature>
<evidence type="ECO:0000259" key="14">
    <source>
        <dbReference type="Pfam" id="PF08474"/>
    </source>
</evidence>
<evidence type="ECO:0000256" key="1">
    <source>
        <dbReference type="ARBA" id="ARBA00004123"/>
    </source>
</evidence>
<feature type="compositionally biased region" description="Acidic residues" evidence="13">
    <location>
        <begin position="326"/>
        <end position="338"/>
    </location>
</feature>
<keyword evidence="5 11" id="KW-0863">Zinc-finger</keyword>
<organism evidence="15 16">
    <name type="scientific">Ictidomys tridecemlineatus</name>
    <name type="common">Thirteen-lined ground squirrel</name>
    <name type="synonym">Spermophilus tridecemlineatus</name>
    <dbReference type="NCBI Taxonomy" id="43179"/>
    <lineage>
        <taxon>Eukaryota</taxon>
        <taxon>Metazoa</taxon>
        <taxon>Chordata</taxon>
        <taxon>Craniata</taxon>
        <taxon>Vertebrata</taxon>
        <taxon>Euteleostomi</taxon>
        <taxon>Mammalia</taxon>
        <taxon>Eutheria</taxon>
        <taxon>Euarchontoglires</taxon>
        <taxon>Glires</taxon>
        <taxon>Rodentia</taxon>
        <taxon>Sciuromorpha</taxon>
        <taxon>Sciuridae</taxon>
        <taxon>Xerinae</taxon>
        <taxon>Marmotini</taxon>
        <taxon>Ictidomys</taxon>
    </lineage>
</organism>
<name>A0A287CRS4_ICTTR</name>
<dbReference type="FunCoup" id="A0A287CRS4">
    <property type="interactions" value="2192"/>
</dbReference>
<keyword evidence="7" id="KW-0805">Transcription regulation</keyword>
<feature type="region of interest" description="Disordered" evidence="13">
    <location>
        <begin position="294"/>
        <end position="390"/>
    </location>
</feature>
<dbReference type="EMBL" id="AGTP01038703">
    <property type="status" value="NOT_ANNOTATED_CDS"/>
    <property type="molecule type" value="Genomic_DNA"/>
</dbReference>
<protein>
    <submittedName>
        <fullName evidence="15">Myelin transcription factor 1</fullName>
    </submittedName>
</protein>
<dbReference type="GO" id="GO:0005829">
    <property type="term" value="C:cytosol"/>
    <property type="evidence" value="ECO:0007669"/>
    <property type="project" value="Ensembl"/>
</dbReference>
<reference evidence="15" key="3">
    <citation type="submission" date="2025-09" db="UniProtKB">
        <authorList>
            <consortium name="Ensembl"/>
        </authorList>
    </citation>
    <scope>IDENTIFICATION</scope>
</reference>
<dbReference type="AlphaFoldDB" id="A0A287CRS4"/>
<keyword evidence="8" id="KW-0238">DNA-binding</keyword>
<feature type="region of interest" description="Disordered" evidence="13">
    <location>
        <begin position="691"/>
        <end position="797"/>
    </location>
</feature>
<keyword evidence="3" id="KW-0479">Metal-binding</keyword>
<feature type="domain" description="Myelin transcription factor 1" evidence="14">
    <location>
        <begin position="639"/>
        <end position="813"/>
    </location>
</feature>
<dbReference type="GO" id="GO:0003677">
    <property type="term" value="F:DNA binding"/>
    <property type="evidence" value="ECO:0007669"/>
    <property type="project" value="UniProtKB-KW"/>
</dbReference>
<feature type="compositionally biased region" description="Polar residues" evidence="13">
    <location>
        <begin position="549"/>
        <end position="563"/>
    </location>
</feature>
<evidence type="ECO:0000256" key="8">
    <source>
        <dbReference type="ARBA" id="ARBA00023125"/>
    </source>
</evidence>
<dbReference type="FunFam" id="4.10.320.30:FF:000001">
    <property type="entry name" value="Myelin transcription factor 1-like, a"/>
    <property type="match status" value="7"/>
</dbReference>
<dbReference type="PANTHER" id="PTHR10816">
    <property type="entry name" value="MYELIN TRANSCRIPTION FACTOR 1-RELATED"/>
    <property type="match status" value="1"/>
</dbReference>
<keyword evidence="10" id="KW-0539">Nucleus</keyword>
<dbReference type="Ensembl" id="ENSSTOT00000038964.1">
    <property type="protein sequence ID" value="ENSSTOP00000023989.1"/>
    <property type="gene ID" value="ENSSTOG00000008133.3"/>
</dbReference>
<reference evidence="16" key="1">
    <citation type="submission" date="2011-11" db="EMBL/GenBank/DDBJ databases">
        <title>The Draft Genome of Spermophilus tridecemlineatus.</title>
        <authorList>
            <consortium name="The Broad Institute Genome Assembly &amp; Analysis Group"/>
            <consortium name="Computational R&amp;D Group"/>
            <consortium name="and Sequencing Platform"/>
            <person name="Di Palma F."/>
            <person name="Alfoldi J."/>
            <person name="Johnson J."/>
            <person name="Berlin A."/>
            <person name="Gnerre S."/>
            <person name="Jaffe D."/>
            <person name="MacCallum I."/>
            <person name="Young S."/>
            <person name="Walker B.J."/>
            <person name="Lindblad-Toh K."/>
        </authorList>
    </citation>
    <scope>NUCLEOTIDE SEQUENCE [LARGE SCALE GENOMIC DNA]</scope>
</reference>
<dbReference type="InterPro" id="IPR002515">
    <property type="entry name" value="Znf_C2H2C"/>
</dbReference>
<evidence type="ECO:0000256" key="5">
    <source>
        <dbReference type="ARBA" id="ARBA00022771"/>
    </source>
</evidence>
<comment type="similarity">
    <text evidence="2">Belongs to the MYT1 family.</text>
</comment>
<dbReference type="SUPFAM" id="SSF103637">
    <property type="entry name" value="CCHHC domain"/>
    <property type="match status" value="7"/>
</dbReference>